<evidence type="ECO:0000256" key="1">
    <source>
        <dbReference type="SAM" id="Phobius"/>
    </source>
</evidence>
<dbReference type="EMBL" id="JBIGIA010000010">
    <property type="protein sequence ID" value="MFG6458058.1"/>
    <property type="molecule type" value="Genomic_DNA"/>
</dbReference>
<evidence type="ECO:0000313" key="2">
    <source>
        <dbReference type="EMBL" id="MFG6458058.1"/>
    </source>
</evidence>
<keyword evidence="1" id="KW-0472">Membrane</keyword>
<comment type="caution">
    <text evidence="2">The sequence shown here is derived from an EMBL/GenBank/DDBJ whole genome shotgun (WGS) entry which is preliminary data.</text>
</comment>
<dbReference type="InterPro" id="IPR005625">
    <property type="entry name" value="PepSY-ass_TM"/>
</dbReference>
<name>A0ABW7G7X1_9BURK</name>
<protein>
    <submittedName>
        <fullName evidence="2">PepSY-associated TM helix domain-containing protein</fullName>
    </submittedName>
</protein>
<accession>A0ABW7G7X1</accession>
<keyword evidence="1" id="KW-1133">Transmembrane helix</keyword>
<feature type="transmembrane region" description="Helical" evidence="1">
    <location>
        <begin position="12"/>
        <end position="36"/>
    </location>
</feature>
<keyword evidence="1" id="KW-0812">Transmembrane</keyword>
<feature type="transmembrane region" description="Helical" evidence="1">
    <location>
        <begin position="395"/>
        <end position="418"/>
    </location>
</feature>
<organism evidence="2 3">
    <name type="scientific">Pelomonas nitida</name>
    <dbReference type="NCBI Taxonomy" id="3299027"/>
    <lineage>
        <taxon>Bacteria</taxon>
        <taxon>Pseudomonadati</taxon>
        <taxon>Pseudomonadota</taxon>
        <taxon>Betaproteobacteria</taxon>
        <taxon>Burkholderiales</taxon>
        <taxon>Sphaerotilaceae</taxon>
        <taxon>Roseateles</taxon>
    </lineage>
</organism>
<dbReference type="Pfam" id="PF03929">
    <property type="entry name" value="PepSY_TM"/>
    <property type="match status" value="1"/>
</dbReference>
<keyword evidence="3" id="KW-1185">Reference proteome</keyword>
<dbReference type="Proteomes" id="UP001606305">
    <property type="component" value="Unassembled WGS sequence"/>
</dbReference>
<feature type="transmembrane region" description="Helical" evidence="1">
    <location>
        <begin position="353"/>
        <end position="374"/>
    </location>
</feature>
<feature type="transmembrane region" description="Helical" evidence="1">
    <location>
        <begin position="424"/>
        <end position="443"/>
    </location>
</feature>
<feature type="transmembrane region" description="Helical" evidence="1">
    <location>
        <begin position="455"/>
        <end position="473"/>
    </location>
</feature>
<dbReference type="RefSeq" id="WP_394488911.1">
    <property type="nucleotide sequence ID" value="NZ_JBIGIA010000010.1"/>
</dbReference>
<proteinExistence type="predicted"/>
<feature type="transmembrane region" description="Helical" evidence="1">
    <location>
        <begin position="151"/>
        <end position="176"/>
    </location>
</feature>
<sequence length="532" mass="57090">MKAATLRRFKAVHSTVGMLTGLLLFVAFFAGALTLFHHPLEAWAEAGPGPAAARRESASADRPQALDQAQRLLDAVALQEPRLRADLRLVLPGEGEAGPRVVAQDPQRRVLRQFELDEHGALQERAERGELADFLYRLHYTAGIPAPWGTYVLGLVSLLYGLALVSGVVIYAPVLMRDLMAMRWGHNLKRLWQDVHNALGMLSLPFHLVFAWSGAVLGLGALLLAPFQLLVYDGKLIDIIGPQAGFSRPVPAQRVPAPLRSVAELVAAAEQAVPGLVAERLHLRLIGDAAAHVEVDGRVDQRRLSPFARVELQGSTARVVAFMTPQTYSLGTALLRGLQSLHFGDYAGWLLRWLYFALALGAALLFYSGNLLWVESRRRHQQVLQPGRALLMARLTVGAALGCVAGVAALFVLVRLAGQGASGPWLPTVYFAVLLAALLWALYRPLALAAQQLCVVAALLGAGIVVADVWALGALALTEAARGELTLLSVDLLALGGAALLLAASRSVRRRALTGPAHSVWALPQPAATAPR</sequence>
<feature type="transmembrane region" description="Helical" evidence="1">
    <location>
        <begin position="485"/>
        <end position="504"/>
    </location>
</feature>
<dbReference type="PANTHER" id="PTHR34219">
    <property type="entry name" value="IRON-REGULATED INNER MEMBRANE PROTEIN-RELATED"/>
    <property type="match status" value="1"/>
</dbReference>
<dbReference type="PANTHER" id="PTHR34219:SF9">
    <property type="entry name" value="IRON-REGULATED INNER MEMBRANE PROTEIN"/>
    <property type="match status" value="1"/>
</dbReference>
<feature type="transmembrane region" description="Helical" evidence="1">
    <location>
        <begin position="197"/>
        <end position="225"/>
    </location>
</feature>
<reference evidence="2 3" key="1">
    <citation type="submission" date="2024-09" db="EMBL/GenBank/DDBJ databases">
        <title>Novel species of the genus Pelomonas and Roseateles isolated from streams.</title>
        <authorList>
            <person name="Lu H."/>
        </authorList>
    </citation>
    <scope>NUCLEOTIDE SEQUENCE [LARGE SCALE GENOMIC DNA]</scope>
    <source>
        <strain evidence="2 3">BYS96W</strain>
    </source>
</reference>
<evidence type="ECO:0000313" key="3">
    <source>
        <dbReference type="Proteomes" id="UP001606305"/>
    </source>
</evidence>
<gene>
    <name evidence="2" type="ORF">ACG00X_14555</name>
</gene>